<keyword evidence="1" id="KW-0812">Transmembrane</keyword>
<gene>
    <name evidence="3" type="ORF">L2W38_05135</name>
</gene>
<evidence type="ECO:0000259" key="2">
    <source>
        <dbReference type="Pfam" id="PF14104"/>
    </source>
</evidence>
<dbReference type="Proteomes" id="UP001200430">
    <property type="component" value="Unassembled WGS sequence"/>
</dbReference>
<dbReference type="EMBL" id="JAKGUD010000004">
    <property type="protein sequence ID" value="MCF4142192.1"/>
    <property type="molecule type" value="Genomic_DNA"/>
</dbReference>
<dbReference type="Pfam" id="PF14104">
    <property type="entry name" value="DUF4277"/>
    <property type="match status" value="1"/>
</dbReference>
<proteinExistence type="predicted"/>
<organism evidence="3 4">
    <name type="scientific">Dethiosulfovibrio marinus</name>
    <dbReference type="NCBI Taxonomy" id="133532"/>
    <lineage>
        <taxon>Bacteria</taxon>
        <taxon>Thermotogati</taxon>
        <taxon>Synergistota</taxon>
        <taxon>Synergistia</taxon>
        <taxon>Synergistales</taxon>
        <taxon>Dethiosulfovibrionaceae</taxon>
        <taxon>Dethiosulfovibrio</taxon>
    </lineage>
</organism>
<dbReference type="InterPro" id="IPR025457">
    <property type="entry name" value="DUF4277"/>
</dbReference>
<keyword evidence="1" id="KW-1133">Transmembrane helix</keyword>
<keyword evidence="1" id="KW-0472">Membrane</keyword>
<sequence>MMECTETLNLAHYGIVASFVNKLSLVVFLDRHLSKSRSHTVSSGQEAAKAVILNGLGL</sequence>
<reference evidence="3 4" key="1">
    <citation type="submission" date="2022-01" db="EMBL/GenBank/DDBJ databases">
        <title>Dethiosulfovibrio faecalis sp. nov., a novel proteolytic, non-sulfur-reducing bacterium isolated from a marine aquaculture solid waste bioreactor.</title>
        <authorList>
            <person name="Grabowski S."/>
            <person name="Apolinario E."/>
            <person name="Schneider N."/>
            <person name="Marshall C.W."/>
            <person name="Sowers K.R."/>
        </authorList>
    </citation>
    <scope>NUCLEOTIDE SEQUENCE [LARGE SCALE GENOMIC DNA]</scope>
    <source>
        <strain evidence="3 4">DSM 12537</strain>
    </source>
</reference>
<evidence type="ECO:0000313" key="4">
    <source>
        <dbReference type="Proteomes" id="UP001200430"/>
    </source>
</evidence>
<protein>
    <submittedName>
        <fullName evidence="3">DUF4277 domain-containing protein</fullName>
    </submittedName>
</protein>
<keyword evidence="4" id="KW-1185">Reference proteome</keyword>
<evidence type="ECO:0000256" key="1">
    <source>
        <dbReference type="SAM" id="Phobius"/>
    </source>
</evidence>
<feature type="domain" description="DUF4277" evidence="2">
    <location>
        <begin position="6"/>
        <end position="57"/>
    </location>
</feature>
<accession>A0ABS9ELW6</accession>
<comment type="caution">
    <text evidence="3">The sequence shown here is derived from an EMBL/GenBank/DDBJ whole genome shotgun (WGS) entry which is preliminary data.</text>
</comment>
<dbReference type="RefSeq" id="WP_236098954.1">
    <property type="nucleotide sequence ID" value="NZ_JAKGUD010000004.1"/>
</dbReference>
<evidence type="ECO:0000313" key="3">
    <source>
        <dbReference type="EMBL" id="MCF4142192.1"/>
    </source>
</evidence>
<feature type="transmembrane region" description="Helical" evidence="1">
    <location>
        <begin position="12"/>
        <end position="29"/>
    </location>
</feature>
<name>A0ABS9ELW6_9BACT</name>